<proteinExistence type="predicted"/>
<reference evidence="1" key="1">
    <citation type="submission" date="2019-08" db="EMBL/GenBank/DDBJ databases">
        <authorList>
            <person name="Kucharzyk K."/>
            <person name="Murdoch R.W."/>
            <person name="Higgins S."/>
            <person name="Loffler F."/>
        </authorList>
    </citation>
    <scope>NUCLEOTIDE SEQUENCE</scope>
</reference>
<evidence type="ECO:0000313" key="1">
    <source>
        <dbReference type="EMBL" id="MPN56085.1"/>
    </source>
</evidence>
<dbReference type="AlphaFoldDB" id="A0A645IXC8"/>
<organism evidence="1">
    <name type="scientific">bioreactor metagenome</name>
    <dbReference type="NCBI Taxonomy" id="1076179"/>
    <lineage>
        <taxon>unclassified sequences</taxon>
        <taxon>metagenomes</taxon>
        <taxon>ecological metagenomes</taxon>
    </lineage>
</organism>
<comment type="caution">
    <text evidence="1">The sequence shown here is derived from an EMBL/GenBank/DDBJ whole genome shotgun (WGS) entry which is preliminary data.</text>
</comment>
<gene>
    <name evidence="1" type="ORF">SDC9_203771</name>
</gene>
<protein>
    <submittedName>
        <fullName evidence="1">Uncharacterized protein</fullName>
    </submittedName>
</protein>
<accession>A0A645IXC8</accession>
<sequence length="90" mass="10048">MQVGNLGPGYYLAKFKLIYDQIVQTVFKALAVYSKPAGGISLGIAIHQQYLKSFHSYIRSQIYRGGGLTNPSFLVCNRNHLCHSLTPFIL</sequence>
<dbReference type="EMBL" id="VSSQ01126054">
    <property type="protein sequence ID" value="MPN56085.1"/>
    <property type="molecule type" value="Genomic_DNA"/>
</dbReference>
<name>A0A645IXC8_9ZZZZ</name>